<keyword evidence="8 15" id="KW-0812">Transmembrane</keyword>
<dbReference type="PANTHER" id="PTHR37774">
    <property type="entry name" value="ATP SYNTHASE PROTEIN MI25-RELATED"/>
    <property type="match status" value="1"/>
</dbReference>
<sequence>METNQRWRTYLFVFLIICVCSSSHILIYNEELIVVLTFFLFLAFLSNYFANTFKESLDERSDGIRAELQNFFLLKKNSLDELYQQHDKVFHLPSALKDLNRFTGEGMSQGLERGKNALFFTLSQQMAQKCTTLAVTTTSPSGTELPLENRLSINQLGSLLYHLENNKGKGFLTRQSWDRSTIERGIKLLQKKESR</sequence>
<evidence type="ECO:0000256" key="7">
    <source>
        <dbReference type="ARBA" id="ARBA00022547"/>
    </source>
</evidence>
<evidence type="ECO:0000256" key="8">
    <source>
        <dbReference type="ARBA" id="ARBA00022692"/>
    </source>
</evidence>
<dbReference type="InterPro" id="IPR044988">
    <property type="entry name" value="MI25_plants"/>
</dbReference>
<evidence type="ECO:0000256" key="15">
    <source>
        <dbReference type="SAM" id="Phobius"/>
    </source>
</evidence>
<protein>
    <recommendedName>
        <fullName evidence="5">ATP synthase protein MI25</fullName>
    </recommendedName>
</protein>
<dbReference type="GO" id="GO:0015078">
    <property type="term" value="F:proton transmembrane transporter activity"/>
    <property type="evidence" value="ECO:0007669"/>
    <property type="project" value="InterPro"/>
</dbReference>
<dbReference type="GO" id="GO:0031966">
    <property type="term" value="C:mitochondrial membrane"/>
    <property type="evidence" value="ECO:0007669"/>
    <property type="project" value="UniProtKB-SubCell"/>
</dbReference>
<evidence type="ECO:0000256" key="11">
    <source>
        <dbReference type="ARBA" id="ARBA00023065"/>
    </source>
</evidence>
<dbReference type="GO" id="GO:0045259">
    <property type="term" value="C:proton-transporting ATP synthase complex"/>
    <property type="evidence" value="ECO:0007669"/>
    <property type="project" value="UniProtKB-KW"/>
</dbReference>
<evidence type="ECO:0000256" key="1">
    <source>
        <dbReference type="ARBA" id="ARBA00003096"/>
    </source>
</evidence>
<keyword evidence="10 15" id="KW-1133">Transmembrane helix</keyword>
<keyword evidence="14" id="KW-0066">ATP synthesis</keyword>
<keyword evidence="9" id="KW-0375">Hydrogen ion transport</keyword>
<keyword evidence="12 16" id="KW-0496">Mitochondrion</keyword>
<reference evidence="16" key="1">
    <citation type="journal article" date="2016" name="Genome Announc.">
        <title>Complete Chloroplast and Mitochondrial Genome Sequences of the Hydrocarbon Oil-Producing Green Microalga Botryococcus braunii Race B (Showa).</title>
        <authorList>
            <person name="Blifernez-Klassen O."/>
            <person name="Wibberg D."/>
            <person name="Winkler A."/>
            <person name="Blom J."/>
            <person name="Goesmann A."/>
            <person name="Kalinowski J."/>
            <person name="Kruse O."/>
        </authorList>
    </citation>
    <scope>NUCLEOTIDE SEQUENCE</scope>
    <source>
        <strain evidence="16">Showa</strain>
    </source>
</reference>
<comment type="subunit">
    <text evidence="4">F-type ATPases have 2 components, CF(1) - the catalytic core - and CF(0) - the membrane proton channel. CF(1) has five subunits: alpha(3), beta(3), gamma(1), delta(1), epsilon(1). CF(0) has three main subunits: a, b and c.</text>
</comment>
<keyword evidence="11" id="KW-0406">Ion transport</keyword>
<dbReference type="GO" id="GO:0015986">
    <property type="term" value="P:proton motive force-driven ATP synthesis"/>
    <property type="evidence" value="ECO:0007669"/>
    <property type="project" value="InterPro"/>
</dbReference>
<dbReference type="InterPro" id="IPR008688">
    <property type="entry name" value="ATP_synth_Bsub_B/MI25"/>
</dbReference>
<accession>A0A167RLC3</accession>
<dbReference type="EMBL" id="LT545992">
    <property type="protein sequence ID" value="SAI75993.1"/>
    <property type="molecule type" value="Genomic_DNA"/>
</dbReference>
<geneLocation type="mitochondrion" evidence="16"/>
<comment type="similarity">
    <text evidence="3">Belongs to the ATPase protein MI25 family.</text>
</comment>
<proteinExistence type="inferred from homology"/>
<comment type="function">
    <text evidence="1">This is one of the chains of the nonenzymatic component (CF(0) subunit) of the mitochondrial ATPase complex.</text>
</comment>
<keyword evidence="7" id="KW-0138">CF(0)</keyword>
<evidence type="ECO:0000313" key="16">
    <source>
        <dbReference type="EMBL" id="SAI75993.1"/>
    </source>
</evidence>
<evidence type="ECO:0000256" key="14">
    <source>
        <dbReference type="ARBA" id="ARBA00023310"/>
    </source>
</evidence>
<dbReference type="PANTHER" id="PTHR37774:SF4">
    <property type="entry name" value="ATP SYNTHASE PROTEIN MI25"/>
    <property type="match status" value="1"/>
</dbReference>
<evidence type="ECO:0000256" key="5">
    <source>
        <dbReference type="ARBA" id="ARBA00017388"/>
    </source>
</evidence>
<comment type="subcellular location">
    <subcellularLocation>
        <location evidence="2">Mitochondrion membrane</location>
        <topology evidence="2">Single-pass membrane protein</topology>
    </subcellularLocation>
</comment>
<keyword evidence="13 15" id="KW-0472">Membrane</keyword>
<evidence type="ECO:0000256" key="6">
    <source>
        <dbReference type="ARBA" id="ARBA00022448"/>
    </source>
</evidence>
<dbReference type="AlphaFoldDB" id="A0A167RLC3"/>
<evidence type="ECO:0000256" key="9">
    <source>
        <dbReference type="ARBA" id="ARBA00022781"/>
    </source>
</evidence>
<evidence type="ECO:0000256" key="10">
    <source>
        <dbReference type="ARBA" id="ARBA00022989"/>
    </source>
</evidence>
<evidence type="ECO:0000256" key="4">
    <source>
        <dbReference type="ARBA" id="ARBA00011648"/>
    </source>
</evidence>
<evidence type="ECO:0000256" key="3">
    <source>
        <dbReference type="ARBA" id="ARBA00009281"/>
    </source>
</evidence>
<evidence type="ECO:0000256" key="2">
    <source>
        <dbReference type="ARBA" id="ARBA00004304"/>
    </source>
</evidence>
<evidence type="ECO:0000256" key="12">
    <source>
        <dbReference type="ARBA" id="ARBA00023128"/>
    </source>
</evidence>
<keyword evidence="6" id="KW-0813">Transport</keyword>
<feature type="transmembrane region" description="Helical" evidence="15">
    <location>
        <begin position="32"/>
        <end position="50"/>
    </location>
</feature>
<organism evidence="16">
    <name type="scientific">Botryococcus braunii Showa</name>
    <dbReference type="NCBI Taxonomy" id="1202541"/>
    <lineage>
        <taxon>Eukaryota</taxon>
        <taxon>Viridiplantae</taxon>
        <taxon>Chlorophyta</taxon>
        <taxon>core chlorophytes</taxon>
        <taxon>Trebouxiophyceae</taxon>
        <taxon>Trebouxiophyceae incertae sedis</taxon>
        <taxon>Elliptochloris clade</taxon>
        <taxon>Botryococcus</taxon>
    </lineage>
</organism>
<name>A0A167RLC3_BOTBR</name>
<evidence type="ECO:0000256" key="13">
    <source>
        <dbReference type="ARBA" id="ARBA00023136"/>
    </source>
</evidence>
<feature type="transmembrane region" description="Helical" evidence="15">
    <location>
        <begin position="7"/>
        <end position="26"/>
    </location>
</feature>
<gene>
    <name evidence="16" type="primary">atp4</name>
</gene>
<dbReference type="Pfam" id="PF05405">
    <property type="entry name" value="Mt_ATP-synt_B"/>
    <property type="match status" value="1"/>
</dbReference>